<organism evidence="2 3">
    <name type="scientific">Nannocystis exedens</name>
    <dbReference type="NCBI Taxonomy" id="54"/>
    <lineage>
        <taxon>Bacteria</taxon>
        <taxon>Pseudomonadati</taxon>
        <taxon>Myxococcota</taxon>
        <taxon>Polyangia</taxon>
        <taxon>Nannocystales</taxon>
        <taxon>Nannocystaceae</taxon>
        <taxon>Nannocystis</taxon>
    </lineage>
</organism>
<proteinExistence type="predicted"/>
<evidence type="ECO:0000313" key="2">
    <source>
        <dbReference type="EMBL" id="SFF26769.1"/>
    </source>
</evidence>
<dbReference type="PROSITE" id="PS51257">
    <property type="entry name" value="PROKAR_LIPOPROTEIN"/>
    <property type="match status" value="1"/>
</dbReference>
<keyword evidence="1" id="KW-0732">Signal</keyword>
<dbReference type="Proteomes" id="UP000199400">
    <property type="component" value="Unassembled WGS sequence"/>
</dbReference>
<evidence type="ECO:0008006" key="4">
    <source>
        <dbReference type="Google" id="ProtNLM"/>
    </source>
</evidence>
<accession>A0A1I2HB69</accession>
<keyword evidence="3" id="KW-1185">Reference proteome</keyword>
<dbReference type="STRING" id="54.SAMN02745121_07833"/>
<name>A0A1I2HB69_9BACT</name>
<feature type="chain" id="PRO_5011738847" description="DUF4398 domain-containing protein" evidence="1">
    <location>
        <begin position="21"/>
        <end position="113"/>
    </location>
</feature>
<dbReference type="EMBL" id="FOMX01000040">
    <property type="protein sequence ID" value="SFF26769.1"/>
    <property type="molecule type" value="Genomic_DNA"/>
</dbReference>
<sequence>MRATFISLAFVFLSVGCSTAAPRQALNSSIDSVKTAEKLGAAQVPEAAKALEAAKHEVAWARALLVNRKHERARLMAERAESDAALAIALVRAHEARRAAQQAATQGAAAPNP</sequence>
<gene>
    <name evidence="2" type="ORF">SAMN02745121_07833</name>
</gene>
<dbReference type="Gene3D" id="1.20.1270.390">
    <property type="match status" value="1"/>
</dbReference>
<feature type="signal peptide" evidence="1">
    <location>
        <begin position="1"/>
        <end position="20"/>
    </location>
</feature>
<protein>
    <recommendedName>
        <fullName evidence="4">DUF4398 domain-containing protein</fullName>
    </recommendedName>
</protein>
<dbReference type="AlphaFoldDB" id="A0A1I2HB69"/>
<evidence type="ECO:0000256" key="1">
    <source>
        <dbReference type="SAM" id="SignalP"/>
    </source>
</evidence>
<evidence type="ECO:0000313" key="3">
    <source>
        <dbReference type="Proteomes" id="UP000199400"/>
    </source>
</evidence>
<reference evidence="3" key="1">
    <citation type="submission" date="2016-10" db="EMBL/GenBank/DDBJ databases">
        <authorList>
            <person name="Varghese N."/>
            <person name="Submissions S."/>
        </authorList>
    </citation>
    <scope>NUCLEOTIDE SEQUENCE [LARGE SCALE GENOMIC DNA]</scope>
    <source>
        <strain evidence="3">ATCC 25963</strain>
    </source>
</reference>